<dbReference type="Proteomes" id="UP000758603">
    <property type="component" value="Unassembled WGS sequence"/>
</dbReference>
<dbReference type="RefSeq" id="XP_045960352.1">
    <property type="nucleotide sequence ID" value="XM_046099946.1"/>
</dbReference>
<reference evidence="2" key="1">
    <citation type="journal article" date="2021" name="Nat. Commun.">
        <title>Genetic determinants of endophytism in the Arabidopsis root mycobiome.</title>
        <authorList>
            <person name="Mesny F."/>
            <person name="Miyauchi S."/>
            <person name="Thiergart T."/>
            <person name="Pickel B."/>
            <person name="Atanasova L."/>
            <person name="Karlsson M."/>
            <person name="Huettel B."/>
            <person name="Barry K.W."/>
            <person name="Haridas S."/>
            <person name="Chen C."/>
            <person name="Bauer D."/>
            <person name="Andreopoulos W."/>
            <person name="Pangilinan J."/>
            <person name="LaButti K."/>
            <person name="Riley R."/>
            <person name="Lipzen A."/>
            <person name="Clum A."/>
            <person name="Drula E."/>
            <person name="Henrissat B."/>
            <person name="Kohler A."/>
            <person name="Grigoriev I.V."/>
            <person name="Martin F.M."/>
            <person name="Hacquard S."/>
        </authorList>
    </citation>
    <scope>NUCLEOTIDE SEQUENCE</scope>
    <source>
        <strain evidence="2">MPI-SDFR-AT-0073</strain>
    </source>
</reference>
<accession>A0A9P8UPR1</accession>
<feature type="region of interest" description="Disordered" evidence="1">
    <location>
        <begin position="97"/>
        <end position="121"/>
    </location>
</feature>
<comment type="caution">
    <text evidence="2">The sequence shown here is derived from an EMBL/GenBank/DDBJ whole genome shotgun (WGS) entry which is preliminary data.</text>
</comment>
<dbReference type="AlphaFoldDB" id="A0A9P8UPR1"/>
<sequence length="121" mass="13858">MAFHDLPLILQCLCNMAVDNDDKHCPDHRHGPQNPYDIRRTRVRPVIEKIVESIAQNVGNRGLGLPEFSDELLESGTCRHVVEADIFIFKGPSRSPYLERNSSQSHAQKSFEPNYLRGREM</sequence>
<dbReference type="GeneID" id="70128838"/>
<evidence type="ECO:0000313" key="2">
    <source>
        <dbReference type="EMBL" id="KAH6656087.1"/>
    </source>
</evidence>
<name>A0A9P8UPR1_9PEZI</name>
<proteinExistence type="predicted"/>
<evidence type="ECO:0000313" key="3">
    <source>
        <dbReference type="Proteomes" id="UP000758603"/>
    </source>
</evidence>
<evidence type="ECO:0000256" key="1">
    <source>
        <dbReference type="SAM" id="MobiDB-lite"/>
    </source>
</evidence>
<protein>
    <submittedName>
        <fullName evidence="2">Uncharacterized protein</fullName>
    </submittedName>
</protein>
<dbReference type="EMBL" id="JAGPXC010000003">
    <property type="protein sequence ID" value="KAH6656087.1"/>
    <property type="molecule type" value="Genomic_DNA"/>
</dbReference>
<gene>
    <name evidence="2" type="ORF">BKA67DRAFT_534984</name>
</gene>
<organism evidence="2 3">
    <name type="scientific">Truncatella angustata</name>
    <dbReference type="NCBI Taxonomy" id="152316"/>
    <lineage>
        <taxon>Eukaryota</taxon>
        <taxon>Fungi</taxon>
        <taxon>Dikarya</taxon>
        <taxon>Ascomycota</taxon>
        <taxon>Pezizomycotina</taxon>
        <taxon>Sordariomycetes</taxon>
        <taxon>Xylariomycetidae</taxon>
        <taxon>Amphisphaeriales</taxon>
        <taxon>Sporocadaceae</taxon>
        <taxon>Truncatella</taxon>
    </lineage>
</organism>
<keyword evidence="3" id="KW-1185">Reference proteome</keyword>
<dbReference type="OrthoDB" id="3526561at2759"/>